<accession>A0A8T1VJ38</accession>
<evidence type="ECO:0000313" key="2">
    <source>
        <dbReference type="EMBL" id="KAG7381091.1"/>
    </source>
</evidence>
<organism evidence="2 3">
    <name type="scientific">Phytophthora pseudosyringae</name>
    <dbReference type="NCBI Taxonomy" id="221518"/>
    <lineage>
        <taxon>Eukaryota</taxon>
        <taxon>Sar</taxon>
        <taxon>Stramenopiles</taxon>
        <taxon>Oomycota</taxon>
        <taxon>Peronosporomycetes</taxon>
        <taxon>Peronosporales</taxon>
        <taxon>Peronosporaceae</taxon>
        <taxon>Phytophthora</taxon>
    </lineage>
</organism>
<keyword evidence="3" id="KW-1185">Reference proteome</keyword>
<evidence type="ECO:0000256" key="1">
    <source>
        <dbReference type="SAM" id="MobiDB-lite"/>
    </source>
</evidence>
<dbReference type="AlphaFoldDB" id="A0A8T1VJ38"/>
<feature type="compositionally biased region" description="Low complexity" evidence="1">
    <location>
        <begin position="17"/>
        <end position="31"/>
    </location>
</feature>
<gene>
    <name evidence="2" type="ORF">PHYPSEUDO_006467</name>
</gene>
<dbReference type="OrthoDB" id="128563at2759"/>
<evidence type="ECO:0000313" key="3">
    <source>
        <dbReference type="Proteomes" id="UP000694044"/>
    </source>
</evidence>
<dbReference type="EMBL" id="JAGDFM010000262">
    <property type="protein sequence ID" value="KAG7381091.1"/>
    <property type="molecule type" value="Genomic_DNA"/>
</dbReference>
<sequence length="257" mass="26311">MLPVSPSSPDIDDAKAESSSSSPARSEAHSPLGTNTPSLLKSPVPAGFRPDGLMTAGVPPSSSDESKTQEPGPESEPRHPAMEGNSACSAELSRKVTVSDPALTIAAASGVDAPGLSPSDLHLNTRLCRFLEACWPELSRDEPGDTREITLCVGLSSALLLSGRLIPSSGSDLWGHSSGRHLKISGRSPGYTSPRSEESFPPRSSHSHDGSVGSHPTPTLPATPPSDAVSSSACPDSRSATESAATALSLLGSAYPA</sequence>
<protein>
    <submittedName>
        <fullName evidence="2">Uncharacterized protein</fullName>
    </submittedName>
</protein>
<comment type="caution">
    <text evidence="2">The sequence shown here is derived from an EMBL/GenBank/DDBJ whole genome shotgun (WGS) entry which is preliminary data.</text>
</comment>
<feature type="region of interest" description="Disordered" evidence="1">
    <location>
        <begin position="1"/>
        <end position="87"/>
    </location>
</feature>
<dbReference type="Proteomes" id="UP000694044">
    <property type="component" value="Unassembled WGS sequence"/>
</dbReference>
<feature type="region of interest" description="Disordered" evidence="1">
    <location>
        <begin position="184"/>
        <end position="242"/>
    </location>
</feature>
<reference evidence="2" key="1">
    <citation type="submission" date="2021-02" db="EMBL/GenBank/DDBJ databases">
        <authorList>
            <person name="Palmer J.M."/>
        </authorList>
    </citation>
    <scope>NUCLEOTIDE SEQUENCE</scope>
    <source>
        <strain evidence="2">SCRP734</strain>
    </source>
</reference>
<proteinExistence type="predicted"/>
<name>A0A8T1VJ38_9STRA</name>
<feature type="compositionally biased region" description="Low complexity" evidence="1">
    <location>
        <begin position="201"/>
        <end position="215"/>
    </location>
</feature>